<organism evidence="1 2">
    <name type="scientific">Treponema phagedenis</name>
    <dbReference type="NCBI Taxonomy" id="162"/>
    <lineage>
        <taxon>Bacteria</taxon>
        <taxon>Pseudomonadati</taxon>
        <taxon>Spirochaetota</taxon>
        <taxon>Spirochaetia</taxon>
        <taxon>Spirochaetales</taxon>
        <taxon>Treponemataceae</taxon>
        <taxon>Treponema</taxon>
    </lineage>
</organism>
<dbReference type="EMBL" id="CDNC01000005">
    <property type="protein sequence ID" value="CEM61023.1"/>
    <property type="molecule type" value="Genomic_DNA"/>
</dbReference>
<evidence type="ECO:0000313" key="1">
    <source>
        <dbReference type="EMBL" id="CEM61023.1"/>
    </source>
</evidence>
<accession>A0A0B7GRH3</accession>
<reference evidence="2" key="1">
    <citation type="submission" date="2015-01" db="EMBL/GenBank/DDBJ databases">
        <authorList>
            <person name="Manzoor Shahid"/>
            <person name="Zubair Saima"/>
        </authorList>
    </citation>
    <scope>NUCLEOTIDE SEQUENCE [LARGE SCALE GENOMIC DNA]</scope>
    <source>
        <strain evidence="2">V1</strain>
    </source>
</reference>
<name>A0A0B7GRH3_TREPH</name>
<sequence>MVNCPPLQNSKRCFKASTQIYQSERAWTPVVPRSSDVLKAQTLSSAFKTRRHNFAMDGKIMPAMVPNRNDVLKQDYS</sequence>
<evidence type="ECO:0000313" key="2">
    <source>
        <dbReference type="Proteomes" id="UP000042527"/>
    </source>
</evidence>
<proteinExistence type="predicted"/>
<gene>
    <name evidence="1" type="ORF">TPHV1_130061</name>
</gene>
<protein>
    <submittedName>
        <fullName evidence="1">Uncharacterized protein</fullName>
    </submittedName>
</protein>
<keyword evidence="2" id="KW-1185">Reference proteome</keyword>
<dbReference type="Proteomes" id="UP000042527">
    <property type="component" value="Unassembled WGS sequence"/>
</dbReference>
<dbReference type="AlphaFoldDB" id="A0A0B7GRH3"/>